<keyword evidence="19" id="KW-1185">Reference proteome</keyword>
<dbReference type="SMART" id="SM00721">
    <property type="entry name" value="BAR"/>
    <property type="match status" value="1"/>
</dbReference>
<evidence type="ECO:0000256" key="6">
    <source>
        <dbReference type="ARBA" id="ARBA00022753"/>
    </source>
</evidence>
<dbReference type="GO" id="GO:0098886">
    <property type="term" value="P:modification of dendritic spine"/>
    <property type="evidence" value="ECO:0007669"/>
    <property type="project" value="TreeGrafter"/>
</dbReference>
<feature type="region of interest" description="Disordered" evidence="15">
    <location>
        <begin position="161"/>
        <end position="190"/>
    </location>
</feature>
<name>A0AAV1GNY1_XYRNO</name>
<gene>
    <name evidence="18" type="ORF">XNOV1_A007917</name>
</gene>
<dbReference type="FunFam" id="1.10.555.10:FF:000001">
    <property type="entry name" value="Rho GTPase activating protein 44"/>
    <property type="match status" value="1"/>
</dbReference>
<dbReference type="GO" id="GO:0043197">
    <property type="term" value="C:dendritic spine"/>
    <property type="evidence" value="ECO:0007669"/>
    <property type="project" value="UniProtKB-SubCell"/>
</dbReference>
<dbReference type="Proteomes" id="UP001178508">
    <property type="component" value="Chromosome 16"/>
</dbReference>
<evidence type="ECO:0000256" key="4">
    <source>
        <dbReference type="ARBA" id="ARBA00022468"/>
    </source>
</evidence>
<feature type="compositionally biased region" description="Basic and acidic residues" evidence="15">
    <location>
        <begin position="483"/>
        <end position="494"/>
    </location>
</feature>
<dbReference type="GO" id="GO:0098887">
    <property type="term" value="P:neurotransmitter receptor transport, endosome to postsynaptic membrane"/>
    <property type="evidence" value="ECO:0007669"/>
    <property type="project" value="TreeGrafter"/>
</dbReference>
<evidence type="ECO:0000256" key="13">
    <source>
        <dbReference type="ARBA" id="ARBA00074989"/>
    </source>
</evidence>
<feature type="domain" description="Rho-GAP" evidence="16">
    <location>
        <begin position="259"/>
        <end position="449"/>
    </location>
</feature>
<feature type="compositionally biased region" description="Acidic residues" evidence="15">
    <location>
        <begin position="691"/>
        <end position="706"/>
    </location>
</feature>
<dbReference type="PANTHER" id="PTHR14130:SF13">
    <property type="entry name" value="RHO GTPASE-ACTIVATING PROTEIN 44"/>
    <property type="match status" value="1"/>
</dbReference>
<accession>A0AAV1GNY1</accession>
<feature type="region of interest" description="Disordered" evidence="15">
    <location>
        <begin position="468"/>
        <end position="499"/>
    </location>
</feature>
<evidence type="ECO:0000256" key="10">
    <source>
        <dbReference type="ARBA" id="ARBA00059236"/>
    </source>
</evidence>
<evidence type="ECO:0000259" key="17">
    <source>
        <dbReference type="PROSITE" id="PS51021"/>
    </source>
</evidence>
<dbReference type="PROSITE" id="PS50238">
    <property type="entry name" value="RHOGAP"/>
    <property type="match status" value="1"/>
</dbReference>
<dbReference type="Pfam" id="PF00620">
    <property type="entry name" value="RhoGAP"/>
    <property type="match status" value="1"/>
</dbReference>
<dbReference type="GO" id="GO:0055037">
    <property type="term" value="C:recycling endosome"/>
    <property type="evidence" value="ECO:0007669"/>
    <property type="project" value="UniProtKB-SubCell"/>
</dbReference>
<evidence type="ECO:0000256" key="2">
    <source>
        <dbReference type="ARBA" id="ARBA00004279"/>
    </source>
</evidence>
<dbReference type="GO" id="GO:0014069">
    <property type="term" value="C:postsynaptic density"/>
    <property type="evidence" value="ECO:0007669"/>
    <property type="project" value="TreeGrafter"/>
</dbReference>
<dbReference type="GO" id="GO:0048786">
    <property type="term" value="C:presynaptic active zone"/>
    <property type="evidence" value="ECO:0007669"/>
    <property type="project" value="TreeGrafter"/>
</dbReference>
<dbReference type="Gene3D" id="1.20.1270.60">
    <property type="entry name" value="Arfaptin homology (AH) domain/BAR domain"/>
    <property type="match status" value="1"/>
</dbReference>
<dbReference type="SMART" id="SM00324">
    <property type="entry name" value="RhoGAP"/>
    <property type="match status" value="1"/>
</dbReference>
<dbReference type="PROSITE" id="PS51021">
    <property type="entry name" value="BAR"/>
    <property type="match status" value="1"/>
</dbReference>
<feature type="compositionally biased region" description="Basic and acidic residues" evidence="15">
    <location>
        <begin position="181"/>
        <end position="190"/>
    </location>
</feature>
<dbReference type="EMBL" id="OY660879">
    <property type="protein sequence ID" value="CAJ1075178.1"/>
    <property type="molecule type" value="Genomic_DNA"/>
</dbReference>
<feature type="region of interest" description="Disordered" evidence="15">
    <location>
        <begin position="600"/>
        <end position="655"/>
    </location>
</feature>
<dbReference type="AlphaFoldDB" id="A0AAV1GNY1"/>
<dbReference type="Pfam" id="PF03114">
    <property type="entry name" value="BAR"/>
    <property type="match status" value="1"/>
</dbReference>
<dbReference type="GO" id="GO:0005096">
    <property type="term" value="F:GTPase activator activity"/>
    <property type="evidence" value="ECO:0007669"/>
    <property type="project" value="UniProtKB-KW"/>
</dbReference>
<evidence type="ECO:0000256" key="7">
    <source>
        <dbReference type="ARBA" id="ARBA00023018"/>
    </source>
</evidence>
<feature type="region of interest" description="Disordered" evidence="15">
    <location>
        <begin position="532"/>
        <end position="582"/>
    </location>
</feature>
<keyword evidence="7" id="KW-0770">Synapse</keyword>
<feature type="region of interest" description="Disordered" evidence="15">
    <location>
        <begin position="683"/>
        <end position="706"/>
    </location>
</feature>
<evidence type="ECO:0000256" key="15">
    <source>
        <dbReference type="SAM" id="MobiDB-lite"/>
    </source>
</evidence>
<evidence type="ECO:0000256" key="11">
    <source>
        <dbReference type="ARBA" id="ARBA00063387"/>
    </source>
</evidence>
<comment type="subunit">
    <text evidence="11">Interacts with BST2 (via cytoplasmic domain). Interacts (probably via PDZ-binding motif) with SHANK3 (via PDZ domain); the interaction takes place in dendritic spines and promotes GRIA1 exocytosis.</text>
</comment>
<evidence type="ECO:0000256" key="1">
    <source>
        <dbReference type="ARBA" id="ARBA00004172"/>
    </source>
</evidence>
<reference evidence="18" key="1">
    <citation type="submission" date="2023-08" db="EMBL/GenBank/DDBJ databases">
        <authorList>
            <person name="Alioto T."/>
            <person name="Alioto T."/>
            <person name="Gomez Garrido J."/>
        </authorList>
    </citation>
    <scope>NUCLEOTIDE SEQUENCE</scope>
</reference>
<feature type="compositionally biased region" description="Low complexity" evidence="15">
    <location>
        <begin position="610"/>
        <end position="619"/>
    </location>
</feature>
<keyword evidence="5" id="KW-0597">Phosphoprotein</keyword>
<proteinExistence type="predicted"/>
<evidence type="ECO:0000256" key="3">
    <source>
        <dbReference type="ARBA" id="ARBA00004552"/>
    </source>
</evidence>
<evidence type="ECO:0000256" key="8">
    <source>
        <dbReference type="ARBA" id="ARBA00023273"/>
    </source>
</evidence>
<sequence length="706" mass="78543">MKKQFNRMRQLANQTVGRAEKTEVLSEDLLQVEKRLDLVKQVTHSTHKKLTACLQGQQGTDMEKRSVKSPSKKLPLTMLAQCMVEGAAVLGDDSLLGKMLKMCGETEEKLAQELIQFEFQIERDVVEPLYVLAEVDIPNIQKQRKHLAKLVLDMDSARTRFQQSSKSSSHPSTLQPGAKSESLREEMEESANRMEICRDQLSADMYSFVAKEIDYANYFQTLIETQAEYHRKSLEILHSILPQIKAHQEAWVEKPSFGKSLEEHLNISGREIAFPIEACVTMLLECGMQEEGLFRVAPSASKLKKLKASLDCGVLDVQEYSSDPHAIAGALKSYLRELPEPLMTTELYDEWIQASNVQDMDKRLQALMAACEKLPTDNLNNFRYLIKFLAKLTEYQDANKMTPGNMAIVLGPNLLWTHTEPNMTEMMTTLSLQIVSIIEPIIQHADWFFPGEIEFNLTGSYGSPIHTNHNSNYSSMPSPDMDQSERKQQHDQSRRPLSVATDNMMLEFYKKDGIRKIQSMGVRVMDTSWVSRKGSSTLARKTSSTPPGMQGPGSPADTLIPEQPGELAISPSATPPPGERVCSLKSKELSPVIGHKAIQVAGPTVPPSSSPQSSSQSPHSTEHSPHTLRKGSKKLAPVPPKVPYGQSGGMSDQSTDIFNYEIPSINVNLDSLIDEFSGAPCRRSVAVTDSPEGDAVPEEEPQSTTL</sequence>
<evidence type="ECO:0000256" key="14">
    <source>
        <dbReference type="ARBA" id="ARBA00076927"/>
    </source>
</evidence>
<dbReference type="InterPro" id="IPR008936">
    <property type="entry name" value="Rho_GTPase_activation_prot"/>
</dbReference>
<comment type="subcellular location">
    <subcellularLocation>
        <location evidence="2">Cell projection</location>
        <location evidence="2">Dendrite</location>
    </subcellularLocation>
    <subcellularLocation>
        <location evidence="3">Cell projection</location>
        <location evidence="3">Dendritic spine</location>
    </subcellularLocation>
    <subcellularLocation>
        <location evidence="9">Presynapse</location>
    </subcellularLocation>
    <subcellularLocation>
        <location evidence="1">Recycling endosome</location>
    </subcellularLocation>
</comment>
<protein>
    <recommendedName>
        <fullName evidence="12">Rho GTPase-activating protein 44</fullName>
    </recommendedName>
    <alternativeName>
        <fullName evidence="13">Rho-type GTPase-activating protein RICH2</fullName>
    </alternativeName>
    <alternativeName>
        <fullName evidence="14">RhoGAP interacting with CIP4 homologs protein 2</fullName>
    </alternativeName>
</protein>
<feature type="compositionally biased region" description="Polar residues" evidence="15">
    <location>
        <begin position="468"/>
        <end position="477"/>
    </location>
</feature>
<dbReference type="InterPro" id="IPR027267">
    <property type="entry name" value="AH/BAR_dom_sf"/>
</dbReference>
<dbReference type="Gene3D" id="1.10.555.10">
    <property type="entry name" value="Rho GTPase activation protein"/>
    <property type="match status" value="1"/>
</dbReference>
<dbReference type="FunFam" id="1.20.1270.60:FF:000018">
    <property type="entry name" value="Rho GTPase activating protein 44"/>
    <property type="match status" value="1"/>
</dbReference>
<dbReference type="InterPro" id="IPR000198">
    <property type="entry name" value="RhoGAP_dom"/>
</dbReference>
<dbReference type="PANTHER" id="PTHR14130">
    <property type="entry name" value="3BP-1 RELATED RHOGAP"/>
    <property type="match status" value="1"/>
</dbReference>
<evidence type="ECO:0000256" key="5">
    <source>
        <dbReference type="ARBA" id="ARBA00022553"/>
    </source>
</evidence>
<dbReference type="GO" id="GO:0032956">
    <property type="term" value="P:regulation of actin cytoskeleton organization"/>
    <property type="evidence" value="ECO:0007669"/>
    <property type="project" value="TreeGrafter"/>
</dbReference>
<feature type="domain" description="BAR" evidence="17">
    <location>
        <begin position="14"/>
        <end position="253"/>
    </location>
</feature>
<dbReference type="GO" id="GO:0061001">
    <property type="term" value="P:regulation of dendritic spine morphogenesis"/>
    <property type="evidence" value="ECO:0007669"/>
    <property type="project" value="TreeGrafter"/>
</dbReference>
<dbReference type="GO" id="GO:0031256">
    <property type="term" value="C:leading edge membrane"/>
    <property type="evidence" value="ECO:0007669"/>
    <property type="project" value="TreeGrafter"/>
</dbReference>
<evidence type="ECO:0000259" key="16">
    <source>
        <dbReference type="PROSITE" id="PS50238"/>
    </source>
</evidence>
<evidence type="ECO:0000313" key="18">
    <source>
        <dbReference type="EMBL" id="CAJ1075178.1"/>
    </source>
</evidence>
<evidence type="ECO:0000256" key="12">
    <source>
        <dbReference type="ARBA" id="ARBA00070278"/>
    </source>
</evidence>
<evidence type="ECO:0000313" key="19">
    <source>
        <dbReference type="Proteomes" id="UP001178508"/>
    </source>
</evidence>
<keyword evidence="8" id="KW-0966">Cell projection</keyword>
<dbReference type="GO" id="GO:0007165">
    <property type="term" value="P:signal transduction"/>
    <property type="evidence" value="ECO:0007669"/>
    <property type="project" value="InterPro"/>
</dbReference>
<dbReference type="InterPro" id="IPR047165">
    <property type="entry name" value="RHG17/44/SH3BP1-like"/>
</dbReference>
<comment type="function">
    <text evidence="10">GTPase-activating protein (GAP) that stimulates the GTPase activity of Rho-type GTPases. Thereby, controls Rho-type GTPases cycling between their active GTP-bound and inactive GDP-bound states. Acts as a GAP at least for CDC42 and RAC1. In neurons, is involved in dendritic spine formation and synaptic plasticity in a specific RAC1-GAP activity. Limits the initiation of exploratory dendritic filopodia. Recruited to actin-patches that seed filopodia, binds specifically to plasma membrane sections that are deformed inward by acto-myosin mediated contractile forces. Acts through GAP activity on RAC1 to reduce actin polymerization necessary for filopodia formation. In association with SHANK3, promotes GRIA1 exocytosis from recycling endosomes and spine morphological changes associated to long-term potentiation.</text>
</comment>
<evidence type="ECO:0000256" key="9">
    <source>
        <dbReference type="ARBA" id="ARBA00034106"/>
    </source>
</evidence>
<feature type="compositionally biased region" description="Polar residues" evidence="15">
    <location>
        <begin position="532"/>
        <end position="547"/>
    </location>
</feature>
<keyword evidence="6" id="KW-0967">Endosome</keyword>
<dbReference type="SUPFAM" id="SSF48350">
    <property type="entry name" value="GTPase activation domain, GAP"/>
    <property type="match status" value="1"/>
</dbReference>
<dbReference type="InterPro" id="IPR004148">
    <property type="entry name" value="BAR_dom"/>
</dbReference>
<organism evidence="18 19">
    <name type="scientific">Xyrichtys novacula</name>
    <name type="common">Pearly razorfish</name>
    <name type="synonym">Hemipteronotus novacula</name>
    <dbReference type="NCBI Taxonomy" id="13765"/>
    <lineage>
        <taxon>Eukaryota</taxon>
        <taxon>Metazoa</taxon>
        <taxon>Chordata</taxon>
        <taxon>Craniata</taxon>
        <taxon>Vertebrata</taxon>
        <taxon>Euteleostomi</taxon>
        <taxon>Actinopterygii</taxon>
        <taxon>Neopterygii</taxon>
        <taxon>Teleostei</taxon>
        <taxon>Neoteleostei</taxon>
        <taxon>Acanthomorphata</taxon>
        <taxon>Eupercaria</taxon>
        <taxon>Labriformes</taxon>
        <taxon>Labridae</taxon>
        <taxon>Xyrichtys</taxon>
    </lineage>
</organism>
<keyword evidence="4" id="KW-0343">GTPase activation</keyword>
<dbReference type="SUPFAM" id="SSF103657">
    <property type="entry name" value="BAR/IMD domain-like"/>
    <property type="match status" value="1"/>
</dbReference>
<dbReference type="GO" id="GO:0035021">
    <property type="term" value="P:negative regulation of Rac protein signal transduction"/>
    <property type="evidence" value="ECO:0007669"/>
    <property type="project" value="TreeGrafter"/>
</dbReference>